<dbReference type="Pfam" id="PF24764">
    <property type="entry name" value="rva_4"/>
    <property type="match status" value="1"/>
</dbReference>
<protein>
    <recommendedName>
        <fullName evidence="1">Integrase core domain-containing protein</fullName>
    </recommendedName>
</protein>
<comment type="caution">
    <text evidence="2">The sequence shown here is derived from an EMBL/GenBank/DDBJ whole genome shotgun (WGS) entry which is preliminary data.</text>
</comment>
<organism evidence="2 3">
    <name type="scientific">Goodea atripinnis</name>
    <dbReference type="NCBI Taxonomy" id="208336"/>
    <lineage>
        <taxon>Eukaryota</taxon>
        <taxon>Metazoa</taxon>
        <taxon>Chordata</taxon>
        <taxon>Craniata</taxon>
        <taxon>Vertebrata</taxon>
        <taxon>Euteleostomi</taxon>
        <taxon>Actinopterygii</taxon>
        <taxon>Neopterygii</taxon>
        <taxon>Teleostei</taxon>
        <taxon>Neoteleostei</taxon>
        <taxon>Acanthomorphata</taxon>
        <taxon>Ovalentaria</taxon>
        <taxon>Atherinomorphae</taxon>
        <taxon>Cyprinodontiformes</taxon>
        <taxon>Goodeidae</taxon>
        <taxon>Goodea</taxon>
    </lineage>
</organism>
<dbReference type="EMBL" id="JAHRIO010040125">
    <property type="protein sequence ID" value="MEQ2170763.1"/>
    <property type="molecule type" value="Genomic_DNA"/>
</dbReference>
<accession>A0ABV0NH76</accession>
<keyword evidence="3" id="KW-1185">Reference proteome</keyword>
<dbReference type="Proteomes" id="UP001476798">
    <property type="component" value="Unassembled WGS sequence"/>
</dbReference>
<dbReference type="PANTHER" id="PTHR46791:SF12">
    <property type="match status" value="1"/>
</dbReference>
<feature type="domain" description="Integrase core" evidence="1">
    <location>
        <begin position="98"/>
        <end position="186"/>
    </location>
</feature>
<proteinExistence type="predicted"/>
<sequence length="278" mass="32168">MLRTNHDDSVSVRSLKTHLKEAGLYRRRNYSPLHEVRHAIMTELRGSGQLFGYRTMWQVLKQIHKVRVKRDGVMRLLRHLNAQGIALRTRRRFTRCTYHSMGPKYILHVDGYDKLKPFGLPLPGCIDGFSKRMMWLVCGNTNNNPFVIVLNYINCVKSLGVIPMSLRTDLGTENGTMAAIQCTLRHAHTDYAGSSSQLRIVKRESTHRVMVVFFQKSKVSVLDGLVWRSKRLQKLQWKPRTSMPAEILLQQCSAERPDECKDLWNKRRTCIMSWGGSK</sequence>
<reference evidence="2 3" key="1">
    <citation type="submission" date="2021-06" db="EMBL/GenBank/DDBJ databases">
        <authorList>
            <person name="Palmer J.M."/>
        </authorList>
    </citation>
    <scope>NUCLEOTIDE SEQUENCE [LARGE SCALE GENOMIC DNA]</scope>
    <source>
        <strain evidence="2 3">GA_2019</strain>
        <tissue evidence="2">Muscle</tissue>
    </source>
</reference>
<gene>
    <name evidence="2" type="ORF">GOODEAATRI_003658</name>
</gene>
<evidence type="ECO:0000313" key="2">
    <source>
        <dbReference type="EMBL" id="MEQ2170763.1"/>
    </source>
</evidence>
<name>A0ABV0NH76_9TELE</name>
<dbReference type="InterPro" id="IPR058913">
    <property type="entry name" value="Integrase_dom_put"/>
</dbReference>
<evidence type="ECO:0000313" key="3">
    <source>
        <dbReference type="Proteomes" id="UP001476798"/>
    </source>
</evidence>
<evidence type="ECO:0000259" key="1">
    <source>
        <dbReference type="Pfam" id="PF24764"/>
    </source>
</evidence>
<dbReference type="PANTHER" id="PTHR46791">
    <property type="entry name" value="EXPRESSED PROTEIN"/>
    <property type="match status" value="1"/>
</dbReference>